<dbReference type="EMBL" id="JBJUIK010000007">
    <property type="protein sequence ID" value="KAL3522971.1"/>
    <property type="molecule type" value="Genomic_DNA"/>
</dbReference>
<evidence type="ECO:0000313" key="2">
    <source>
        <dbReference type="Proteomes" id="UP001630127"/>
    </source>
</evidence>
<dbReference type="AlphaFoldDB" id="A0ABD2ZW41"/>
<reference evidence="1 2" key="1">
    <citation type="submission" date="2024-11" db="EMBL/GenBank/DDBJ databases">
        <title>A near-complete genome assembly of Cinchona calisaya.</title>
        <authorList>
            <person name="Lian D.C."/>
            <person name="Zhao X.W."/>
            <person name="Wei L."/>
        </authorList>
    </citation>
    <scope>NUCLEOTIDE SEQUENCE [LARGE SCALE GENOMIC DNA]</scope>
    <source>
        <tissue evidence="1">Nenye</tissue>
    </source>
</reference>
<accession>A0ABD2ZW41</accession>
<gene>
    <name evidence="1" type="ORF">ACH5RR_015805</name>
</gene>
<keyword evidence="2" id="KW-1185">Reference proteome</keyword>
<sequence>MNTAHISQEEISLSLSDLSILGGLPFSGLFYDEVVPAKTLFSSVDKQRKKFIPPNCQYLFATFRHLCEGSKKTSKLGSIHFIMEGATLDGPGSSDNTNLGPNQFELVTRNLGKPYDLIPFSNIEKRLPMMPTTPILTQPIPCALIAASIFSITAITSEQHRKAALGIGERIQQQILETLFERLLEYSDRFARLFRVIELDRLDPSPLRTRFKNLLTHISKYQELHNNFSVNLIETALSTHLTTIQRQVERLLLQVRESRSILKPSKLNK</sequence>
<name>A0ABD2ZW41_9GENT</name>
<protein>
    <submittedName>
        <fullName evidence="1">Uncharacterized protein</fullName>
    </submittedName>
</protein>
<evidence type="ECO:0000313" key="1">
    <source>
        <dbReference type="EMBL" id="KAL3522971.1"/>
    </source>
</evidence>
<organism evidence="1 2">
    <name type="scientific">Cinchona calisaya</name>
    <dbReference type="NCBI Taxonomy" id="153742"/>
    <lineage>
        <taxon>Eukaryota</taxon>
        <taxon>Viridiplantae</taxon>
        <taxon>Streptophyta</taxon>
        <taxon>Embryophyta</taxon>
        <taxon>Tracheophyta</taxon>
        <taxon>Spermatophyta</taxon>
        <taxon>Magnoliopsida</taxon>
        <taxon>eudicotyledons</taxon>
        <taxon>Gunneridae</taxon>
        <taxon>Pentapetalae</taxon>
        <taxon>asterids</taxon>
        <taxon>lamiids</taxon>
        <taxon>Gentianales</taxon>
        <taxon>Rubiaceae</taxon>
        <taxon>Cinchonoideae</taxon>
        <taxon>Cinchoneae</taxon>
        <taxon>Cinchona</taxon>
    </lineage>
</organism>
<comment type="caution">
    <text evidence="1">The sequence shown here is derived from an EMBL/GenBank/DDBJ whole genome shotgun (WGS) entry which is preliminary data.</text>
</comment>
<dbReference type="Proteomes" id="UP001630127">
    <property type="component" value="Unassembled WGS sequence"/>
</dbReference>
<proteinExistence type="predicted"/>